<accession>A0AC61R9M6</accession>
<organism evidence="1 2">
    <name type="scientific">Dubosiella muris</name>
    <dbReference type="NCBI Taxonomy" id="3038133"/>
    <lineage>
        <taxon>Bacteria</taxon>
        <taxon>Bacillati</taxon>
        <taxon>Bacillota</taxon>
        <taxon>Erysipelotrichia</taxon>
        <taxon>Erysipelotrichales</taxon>
        <taxon>Erysipelotrichaceae</taxon>
        <taxon>Dubosiella</taxon>
    </lineage>
</organism>
<comment type="caution">
    <text evidence="1">The sequence shown here is derived from an EMBL/GenBank/DDBJ whole genome shotgun (WGS) entry which is preliminary data.</text>
</comment>
<sequence>MATVKQDRMDAILMKEISRILQFELKNPKLGFVTVTDVQCTRDMSQAKVFVSFLGQQDRNEAGMKILNQSKGFIRSTLAKNVKMRKVPDLIFVQDKSLERGRKIDNIIKQINEKEDTKTEES</sequence>
<dbReference type="Proteomes" id="UP000308836">
    <property type="component" value="Unassembled WGS sequence"/>
</dbReference>
<evidence type="ECO:0000313" key="2">
    <source>
        <dbReference type="Proteomes" id="UP000308836"/>
    </source>
</evidence>
<dbReference type="EMBL" id="SRYG01000007">
    <property type="protein sequence ID" value="TGY66330.1"/>
    <property type="molecule type" value="Genomic_DNA"/>
</dbReference>
<reference evidence="1" key="1">
    <citation type="submission" date="2019-04" db="EMBL/GenBank/DDBJ databases">
        <title>Microbes associate with the intestines of laboratory mice.</title>
        <authorList>
            <person name="Navarre W."/>
            <person name="Wong E."/>
            <person name="Huang K."/>
            <person name="Tropini C."/>
            <person name="Ng K."/>
            <person name="Yu B."/>
        </authorList>
    </citation>
    <scope>NUCLEOTIDE SEQUENCE</scope>
    <source>
        <strain evidence="1">NM09_H32</strain>
    </source>
</reference>
<proteinExistence type="predicted"/>
<keyword evidence="2" id="KW-1185">Reference proteome</keyword>
<name>A0AC61R9M6_9FIRM</name>
<gene>
    <name evidence="1" type="primary">rbfA</name>
    <name evidence="1" type="ORF">E5336_04505</name>
</gene>
<protein>
    <submittedName>
        <fullName evidence="1">30S ribosome-binding factor RbfA</fullName>
    </submittedName>
</protein>
<evidence type="ECO:0000313" key="1">
    <source>
        <dbReference type="EMBL" id="TGY66330.1"/>
    </source>
</evidence>